<dbReference type="Gene3D" id="3.90.700.10">
    <property type="entry name" value="Succinate dehydrogenase/fumarate reductase flavoprotein, catalytic domain"/>
    <property type="match status" value="1"/>
</dbReference>
<dbReference type="KEGG" id="cpoy:GP475_09260"/>
<keyword evidence="7" id="KW-1185">Reference proteome</keyword>
<evidence type="ECO:0000256" key="3">
    <source>
        <dbReference type="ARBA" id="ARBA00022827"/>
    </source>
</evidence>
<evidence type="ECO:0000256" key="1">
    <source>
        <dbReference type="ARBA" id="ARBA00001974"/>
    </source>
</evidence>
<dbReference type="Proteomes" id="UP000516320">
    <property type="component" value="Chromosome"/>
</dbReference>
<dbReference type="InterPro" id="IPR050315">
    <property type="entry name" value="FAD-oxidoreductase_2"/>
</dbReference>
<dbReference type="InterPro" id="IPR003953">
    <property type="entry name" value="FAD-dep_OxRdtase_2_FAD-bd"/>
</dbReference>
<dbReference type="SUPFAM" id="SSF51905">
    <property type="entry name" value="FAD/NAD(P)-binding domain"/>
    <property type="match status" value="1"/>
</dbReference>
<organism evidence="6 7">
    <name type="scientific">Corynebacterium poyangense</name>
    <dbReference type="NCBI Taxonomy" id="2684405"/>
    <lineage>
        <taxon>Bacteria</taxon>
        <taxon>Bacillati</taxon>
        <taxon>Actinomycetota</taxon>
        <taxon>Actinomycetes</taxon>
        <taxon>Mycobacteriales</taxon>
        <taxon>Corynebacteriaceae</taxon>
        <taxon>Corynebacterium</taxon>
    </lineage>
</organism>
<gene>
    <name evidence="6" type="ORF">GP475_09260</name>
</gene>
<dbReference type="GO" id="GO:0008202">
    <property type="term" value="P:steroid metabolic process"/>
    <property type="evidence" value="ECO:0007669"/>
    <property type="project" value="UniProtKB-ARBA"/>
</dbReference>
<name>A0A7H0SSG9_9CORY</name>
<keyword evidence="4" id="KW-0560">Oxidoreductase</keyword>
<feature type="domain" description="FAD-dependent oxidoreductase 2 FAD-binding" evidence="5">
    <location>
        <begin position="6"/>
        <end position="545"/>
    </location>
</feature>
<dbReference type="AlphaFoldDB" id="A0A7H0SSG9"/>
<evidence type="ECO:0000256" key="4">
    <source>
        <dbReference type="ARBA" id="ARBA00023002"/>
    </source>
</evidence>
<protein>
    <submittedName>
        <fullName evidence="6">FAD-dependent oxidoreductase</fullName>
    </submittedName>
</protein>
<dbReference type="PANTHER" id="PTHR43400:SF10">
    <property type="entry name" value="3-OXOSTEROID 1-DEHYDROGENASE"/>
    <property type="match status" value="1"/>
</dbReference>
<dbReference type="Pfam" id="PF00890">
    <property type="entry name" value="FAD_binding_2"/>
    <property type="match status" value="1"/>
</dbReference>
<dbReference type="PANTHER" id="PTHR43400">
    <property type="entry name" value="FUMARATE REDUCTASE"/>
    <property type="match status" value="1"/>
</dbReference>
<sequence length="575" mass="62227">MPQKVDLVVVGSGAGGLSTATIATHYGLSVLIVEKSEYIGGTTAYSAGTCWAPGNKFQTSPDRIQASEYLDQVVGDKAPRELREAYLDAVPQVISELESLDVHFLHSPAVVDYHSEIDGAGCTGRALEPEPYDGRRLHREAFAAIRPPVPEFALFGGKLMIRRPEVNILLGLFSKKPASTLSAMSTAFRLGLRYVIDRLRGWPRGTRLVMGNALIASLYQSATKRGAIVAVSAEPKRIYREGKAITSLDISFDGNTHNVKVNRGIVLAAGGFPQSPELKKQLLPEPTPQFSRAAESCTGDTHVLAQEVGAVLDGGFDNALWFPSSIASRRDGTRSVFPHIWDRGRPGLIAVNSRGKRFVDESCSYHRFVRAMYGENKTSQAIPTWLIFDSRTLQHYGMGRITMPHLPKIFLRNAKRSGYLHCGKTIKDLAQKINVNENNLAETLNQWNKNCEKGVDPLFHKGESAFGLAAGDSESPINPNLGPIDKAPFYAIAVYPTPLATTYGIITNTSAQALDKDGEPIPGLYAVGTDARGIMGAEYPGAGVQVGSALVSGWQAAQHAARSSIGSAEQDPRKD</sequence>
<dbReference type="EMBL" id="CP046884">
    <property type="protein sequence ID" value="QNQ91494.1"/>
    <property type="molecule type" value="Genomic_DNA"/>
</dbReference>
<evidence type="ECO:0000313" key="7">
    <source>
        <dbReference type="Proteomes" id="UP000516320"/>
    </source>
</evidence>
<dbReference type="SUPFAM" id="SSF56425">
    <property type="entry name" value="Succinate dehydrogenase/fumarate reductase flavoprotein, catalytic domain"/>
    <property type="match status" value="1"/>
</dbReference>
<dbReference type="InterPro" id="IPR036188">
    <property type="entry name" value="FAD/NAD-bd_sf"/>
</dbReference>
<comment type="cofactor">
    <cofactor evidence="1">
        <name>FAD</name>
        <dbReference type="ChEBI" id="CHEBI:57692"/>
    </cofactor>
</comment>
<accession>A0A7H0SSG9</accession>
<keyword evidence="2" id="KW-0285">Flavoprotein</keyword>
<dbReference type="PRINTS" id="PR00411">
    <property type="entry name" value="PNDRDTASEI"/>
</dbReference>
<proteinExistence type="predicted"/>
<dbReference type="Gene3D" id="3.50.50.60">
    <property type="entry name" value="FAD/NAD(P)-binding domain"/>
    <property type="match status" value="2"/>
</dbReference>
<evidence type="ECO:0000259" key="5">
    <source>
        <dbReference type="Pfam" id="PF00890"/>
    </source>
</evidence>
<dbReference type="InterPro" id="IPR027477">
    <property type="entry name" value="Succ_DH/fumarate_Rdtase_cat_sf"/>
</dbReference>
<evidence type="ECO:0000313" key="6">
    <source>
        <dbReference type="EMBL" id="QNQ91494.1"/>
    </source>
</evidence>
<reference evidence="6 7" key="1">
    <citation type="submission" date="2019-12" db="EMBL/GenBank/DDBJ databases">
        <title>Corynebacterium sp. nov., isolated from feces of the Anser Albifrons in China.</title>
        <authorList>
            <person name="Liu Q."/>
        </authorList>
    </citation>
    <scope>NUCLEOTIDE SEQUENCE [LARGE SCALE GENOMIC DNA]</scope>
    <source>
        <strain evidence="6 7">4H37-19</strain>
    </source>
</reference>
<dbReference type="GO" id="GO:0033765">
    <property type="term" value="F:steroid dehydrogenase activity, acting on the CH-CH group of donors"/>
    <property type="evidence" value="ECO:0007669"/>
    <property type="project" value="UniProtKB-ARBA"/>
</dbReference>
<keyword evidence="3" id="KW-0274">FAD</keyword>
<evidence type="ECO:0000256" key="2">
    <source>
        <dbReference type="ARBA" id="ARBA00022630"/>
    </source>
</evidence>